<evidence type="ECO:0000313" key="14">
    <source>
        <dbReference type="Proteomes" id="UP000594454"/>
    </source>
</evidence>
<dbReference type="AlphaFoldDB" id="A0A7R8V204"/>
<accession>A0A7R8V204</accession>
<feature type="compositionally biased region" description="Polar residues" evidence="11">
    <location>
        <begin position="90"/>
        <end position="109"/>
    </location>
</feature>
<keyword evidence="14" id="KW-1185">Reference proteome</keyword>
<dbReference type="InterPro" id="IPR011598">
    <property type="entry name" value="bHLH_dom"/>
</dbReference>
<proteinExistence type="predicted"/>
<dbReference type="GO" id="GO:0000978">
    <property type="term" value="F:RNA polymerase II cis-regulatory region sequence-specific DNA binding"/>
    <property type="evidence" value="ECO:0007669"/>
    <property type="project" value="TreeGrafter"/>
</dbReference>
<dbReference type="SUPFAM" id="SSF47459">
    <property type="entry name" value="HLH, helix-loop-helix DNA-binding domain"/>
    <property type="match status" value="1"/>
</dbReference>
<dbReference type="EMBL" id="LR899013">
    <property type="protein sequence ID" value="CAD7090642.1"/>
    <property type="molecule type" value="Genomic_DNA"/>
</dbReference>
<dbReference type="OrthoDB" id="2133190at2759"/>
<keyword evidence="5" id="KW-1133">Transmembrane helix</keyword>
<sequence>MDEEWENYSRNGMDMDLFREEEAMSLIKDLTPEILNDFLDNIYPMDMEEISAIDPNMLDIKQENKNQTVPQNNLPQPFYKPTISDPMLSSNFSPVHITPPQSNSSQISAHSPLHTHSPAPVSPPSASPSQQVPNVSLSLNQQTLAPQPAQAPMTAAPTQIVYTQPTSQAVAQKQTPTFVLQNALDSTINQGKSLPSLTAVAQANGTKKIQQVVHQVPQVLTLQSVGNDKQVLLQANPTVMYTTTAPTTNGPSIHALVNGTLLTTTRIPVVLDTENKVPVSRVQPKVKEVKRSAHNAIERRYRTSINDKITELKNIVVGESAKLNKSAVLRKAIEKIKDLHKQNYDLKVEVQRLQRELMARDGSKVKDLLLIKSHKNILSEDTMFAGKVPLITSPMTPPRSDESNPSLSPSPLDLSLPASPYSGESQMSNSIVKEEHDLIPSVRGMGSHSRLALCMFMFAFLVFNPFKSFLNNGLSNDGSGYDMGTTRRNILSIGDDYSGMMMNASASMILWTVNIMILFCCLVKLLVYGDPVMSSKSQAAGEYWKHKNRADLEFAKGNSSAAYAEYLLCLKIFGLSLPTSRIETLTTTAWQFVRLFFHRIWVGRWLSRKAGGLFCPQETRVEALNSAKELALVFHRLNQLHLSTQMNDSYGLMLALFAINMSEASAGVMNPSDLIDIYLTAALRIKKSCPKALQFCCRYYVSKAKQENAKTCGHISKFKWVFTPNGYRYFIAYELKYDRSSVEPFFTALSNKSDPMSYVVKDYREHLLLKALQLLVGAGHVKPDLEQEAIQRSESTPSAPNIRFGTLIGDVLNYILLLNETMSGKDDFSGKDDLIVWWSSILSVAAYWLLGEDTFAKELYDTIDKLPEQLKSDDETLPRALYNMFQAKKMIVGGDLSESAKIYELCNRSSVLLEDSLTCNKIKPAEGMKLLFQLLTCDWILETRTALWEAENITSDDDGFYQVPGDVLTKFQTDLNSMRTIVEEIPNGQSRIYLYEAVCRLMAGASPGPTQQLLDRSLRNRVSKTSLICGRDRQQWEGGERERAAAMYVACKYLPSALLSSPGERAGMLAEAAKTLEKIGDKRKLKDCYQLMKSLGNSSVTN</sequence>
<dbReference type="SMART" id="SM00353">
    <property type="entry name" value="HLH"/>
    <property type="match status" value="1"/>
</dbReference>
<protein>
    <recommendedName>
        <fullName evidence="12">BHLH domain-containing protein</fullName>
    </recommendedName>
</protein>
<dbReference type="PANTHER" id="PTHR46062">
    <property type="entry name" value="STEROL REGULATORY ELEMENT-BINDING PROTEIN"/>
    <property type="match status" value="1"/>
</dbReference>
<dbReference type="Pfam" id="PF00010">
    <property type="entry name" value="HLH"/>
    <property type="match status" value="1"/>
</dbReference>
<keyword evidence="9" id="KW-0804">Transcription</keyword>
<dbReference type="PANTHER" id="PTHR46062:SF1">
    <property type="entry name" value="LP12374P"/>
    <property type="match status" value="1"/>
</dbReference>
<evidence type="ECO:0000256" key="8">
    <source>
        <dbReference type="ARBA" id="ARBA00023136"/>
    </source>
</evidence>
<dbReference type="GO" id="GO:0046983">
    <property type="term" value="F:protein dimerization activity"/>
    <property type="evidence" value="ECO:0007669"/>
    <property type="project" value="InterPro"/>
</dbReference>
<dbReference type="GO" id="GO:0000981">
    <property type="term" value="F:DNA-binding transcription factor activity, RNA polymerase II-specific"/>
    <property type="evidence" value="ECO:0007669"/>
    <property type="project" value="TreeGrafter"/>
</dbReference>
<dbReference type="FunCoup" id="A0A7R8V204">
    <property type="interactions" value="893"/>
</dbReference>
<reference evidence="13 14" key="1">
    <citation type="submission" date="2020-11" db="EMBL/GenBank/DDBJ databases">
        <authorList>
            <person name="Wallbank WR R."/>
            <person name="Pardo Diaz C."/>
            <person name="Kozak K."/>
            <person name="Martin S."/>
            <person name="Jiggins C."/>
            <person name="Moest M."/>
            <person name="Warren A I."/>
            <person name="Generalovic N T."/>
            <person name="Byers J.R.P. K."/>
            <person name="Montejo-Kovacevich G."/>
            <person name="Yen C E."/>
        </authorList>
    </citation>
    <scope>NUCLEOTIDE SEQUENCE [LARGE SCALE GENOMIC DNA]</scope>
</reference>
<gene>
    <name evidence="13" type="ORF">HERILL_LOCUS13110</name>
</gene>
<evidence type="ECO:0000256" key="11">
    <source>
        <dbReference type="SAM" id="MobiDB-lite"/>
    </source>
</evidence>
<dbReference type="GO" id="GO:0005789">
    <property type="term" value="C:endoplasmic reticulum membrane"/>
    <property type="evidence" value="ECO:0007669"/>
    <property type="project" value="UniProtKB-SubCell"/>
</dbReference>
<feature type="domain" description="BHLH" evidence="12">
    <location>
        <begin position="289"/>
        <end position="339"/>
    </location>
</feature>
<evidence type="ECO:0000256" key="1">
    <source>
        <dbReference type="ARBA" id="ARBA00004123"/>
    </source>
</evidence>
<dbReference type="Proteomes" id="UP000594454">
    <property type="component" value="Chromosome 5"/>
</dbReference>
<keyword evidence="6" id="KW-0805">Transcription regulation</keyword>
<dbReference type="CDD" id="cd11394">
    <property type="entry name" value="bHLHzip_SREBP"/>
    <property type="match status" value="1"/>
</dbReference>
<evidence type="ECO:0000256" key="6">
    <source>
        <dbReference type="ARBA" id="ARBA00023015"/>
    </source>
</evidence>
<dbReference type="Gene3D" id="4.10.280.10">
    <property type="entry name" value="Helix-loop-helix DNA-binding domain"/>
    <property type="match status" value="1"/>
</dbReference>
<feature type="compositionally biased region" description="Low complexity" evidence="11">
    <location>
        <begin position="403"/>
        <end position="422"/>
    </location>
</feature>
<evidence type="ECO:0000313" key="13">
    <source>
        <dbReference type="EMBL" id="CAD7090642.1"/>
    </source>
</evidence>
<dbReference type="InParanoid" id="A0A7R8V204"/>
<evidence type="ECO:0000256" key="3">
    <source>
        <dbReference type="ARBA" id="ARBA00022692"/>
    </source>
</evidence>
<name>A0A7R8V204_HERIL</name>
<evidence type="ECO:0000259" key="12">
    <source>
        <dbReference type="PROSITE" id="PS50888"/>
    </source>
</evidence>
<evidence type="ECO:0000256" key="7">
    <source>
        <dbReference type="ARBA" id="ARBA00023125"/>
    </source>
</evidence>
<comment type="subcellular location">
    <subcellularLocation>
        <location evidence="2">Endoplasmic reticulum membrane</location>
        <topology evidence="2">Multi-pass membrane protein</topology>
    </subcellularLocation>
    <subcellularLocation>
        <location evidence="1">Nucleus</location>
    </subcellularLocation>
</comment>
<feature type="region of interest" description="Disordered" evidence="11">
    <location>
        <begin position="391"/>
        <end position="426"/>
    </location>
</feature>
<dbReference type="InterPro" id="IPR036638">
    <property type="entry name" value="HLH_DNA-bd_sf"/>
</dbReference>
<keyword evidence="3" id="KW-0812">Transmembrane</keyword>
<evidence type="ECO:0000256" key="5">
    <source>
        <dbReference type="ARBA" id="ARBA00022989"/>
    </source>
</evidence>
<evidence type="ECO:0000256" key="10">
    <source>
        <dbReference type="ARBA" id="ARBA00023242"/>
    </source>
</evidence>
<keyword evidence="10" id="KW-0539">Nucleus</keyword>
<evidence type="ECO:0000256" key="2">
    <source>
        <dbReference type="ARBA" id="ARBA00004477"/>
    </source>
</evidence>
<keyword evidence="4" id="KW-0256">Endoplasmic reticulum</keyword>
<keyword evidence="7" id="KW-0238">DNA-binding</keyword>
<evidence type="ECO:0000256" key="9">
    <source>
        <dbReference type="ARBA" id="ARBA00023163"/>
    </source>
</evidence>
<keyword evidence="8" id="KW-0472">Membrane</keyword>
<evidence type="ECO:0000256" key="4">
    <source>
        <dbReference type="ARBA" id="ARBA00022824"/>
    </source>
</evidence>
<dbReference type="GO" id="GO:0005634">
    <property type="term" value="C:nucleus"/>
    <property type="evidence" value="ECO:0007669"/>
    <property type="project" value="UniProtKB-SubCell"/>
</dbReference>
<organism evidence="13 14">
    <name type="scientific">Hermetia illucens</name>
    <name type="common">Black soldier fly</name>
    <dbReference type="NCBI Taxonomy" id="343691"/>
    <lineage>
        <taxon>Eukaryota</taxon>
        <taxon>Metazoa</taxon>
        <taxon>Ecdysozoa</taxon>
        <taxon>Arthropoda</taxon>
        <taxon>Hexapoda</taxon>
        <taxon>Insecta</taxon>
        <taxon>Pterygota</taxon>
        <taxon>Neoptera</taxon>
        <taxon>Endopterygota</taxon>
        <taxon>Diptera</taxon>
        <taxon>Brachycera</taxon>
        <taxon>Stratiomyomorpha</taxon>
        <taxon>Stratiomyidae</taxon>
        <taxon>Hermetiinae</taxon>
        <taxon>Hermetia</taxon>
    </lineage>
</organism>
<feature type="region of interest" description="Disordered" evidence="11">
    <location>
        <begin position="90"/>
        <end position="133"/>
    </location>
</feature>
<dbReference type="PROSITE" id="PS50888">
    <property type="entry name" value="BHLH"/>
    <property type="match status" value="1"/>
</dbReference>